<dbReference type="RefSeq" id="WP_258389401.1">
    <property type="nucleotide sequence ID" value="NZ_CP091430.1"/>
</dbReference>
<keyword evidence="3" id="KW-1185">Reference proteome</keyword>
<evidence type="ECO:0000313" key="2">
    <source>
        <dbReference type="EMBL" id="UVI33348.1"/>
    </source>
</evidence>
<sequence length="138" mass="16362">MDEVSEWFWHDWGGGQSLDYMKYTTLHSAQRVRVPMLFITLADQRLVGTVSILMNDLRCRQDLYPWLTSLYVVEDMRNRGIGRLLQKRAIDEGRRAGYKNLYLITNHDGYYEKSGWIFKDLAPKMNGDFTRIYRKDLS</sequence>
<dbReference type="CDD" id="cd04301">
    <property type="entry name" value="NAT_SF"/>
    <property type="match status" value="1"/>
</dbReference>
<dbReference type="EMBL" id="CP091430">
    <property type="protein sequence ID" value="UVI33348.1"/>
    <property type="molecule type" value="Genomic_DNA"/>
</dbReference>
<evidence type="ECO:0000259" key="1">
    <source>
        <dbReference type="PROSITE" id="PS51186"/>
    </source>
</evidence>
<evidence type="ECO:0000313" key="3">
    <source>
        <dbReference type="Proteomes" id="UP001057877"/>
    </source>
</evidence>
<feature type="domain" description="N-acetyltransferase" evidence="1">
    <location>
        <begin position="1"/>
        <end position="138"/>
    </location>
</feature>
<dbReference type="Pfam" id="PF00583">
    <property type="entry name" value="Acetyltransf_1"/>
    <property type="match status" value="1"/>
</dbReference>
<dbReference type="InterPro" id="IPR000182">
    <property type="entry name" value="GNAT_dom"/>
</dbReference>
<accession>A0ABY5SL95</accession>
<organism evidence="2 3">
    <name type="scientific">Paenibacillus spongiae</name>
    <dbReference type="NCBI Taxonomy" id="2909671"/>
    <lineage>
        <taxon>Bacteria</taxon>
        <taxon>Bacillati</taxon>
        <taxon>Bacillota</taxon>
        <taxon>Bacilli</taxon>
        <taxon>Bacillales</taxon>
        <taxon>Paenibacillaceae</taxon>
        <taxon>Paenibacillus</taxon>
    </lineage>
</organism>
<dbReference type="Proteomes" id="UP001057877">
    <property type="component" value="Chromosome"/>
</dbReference>
<reference evidence="2" key="1">
    <citation type="submission" date="2022-01" db="EMBL/GenBank/DDBJ databases">
        <title>Paenibacillus spongiae sp. nov., isolated from marine sponge.</title>
        <authorList>
            <person name="Li Z."/>
            <person name="Zhang M."/>
        </authorList>
    </citation>
    <scope>NUCLEOTIDE SEQUENCE</scope>
    <source>
        <strain evidence="2">PHS-Z3</strain>
    </source>
</reference>
<dbReference type="PROSITE" id="PS51186">
    <property type="entry name" value="GNAT"/>
    <property type="match status" value="1"/>
</dbReference>
<proteinExistence type="predicted"/>
<name>A0ABY5SL95_9BACL</name>
<dbReference type="InterPro" id="IPR016181">
    <property type="entry name" value="Acyl_CoA_acyltransferase"/>
</dbReference>
<dbReference type="Gene3D" id="3.40.630.30">
    <property type="match status" value="1"/>
</dbReference>
<protein>
    <submittedName>
        <fullName evidence="2">GNAT family N-acetyltransferase</fullName>
    </submittedName>
</protein>
<gene>
    <name evidence="2" type="ORF">L1F29_16555</name>
</gene>
<dbReference type="SUPFAM" id="SSF55729">
    <property type="entry name" value="Acyl-CoA N-acyltransferases (Nat)"/>
    <property type="match status" value="1"/>
</dbReference>